<gene>
    <name evidence="1" type="ORF">GCM10023091_40620</name>
</gene>
<dbReference type="Gene3D" id="3.10.450.360">
    <property type="match status" value="1"/>
</dbReference>
<accession>A0ABP8MBV0</accession>
<protein>
    <recommendedName>
        <fullName evidence="3">PepSY domain-containing protein</fullName>
    </recommendedName>
</protein>
<name>A0ABP8MBV0_9BACT</name>
<proteinExistence type="predicted"/>
<dbReference type="EMBL" id="BAABEY010000036">
    <property type="protein sequence ID" value="GAA4446792.1"/>
    <property type="molecule type" value="Genomic_DNA"/>
</dbReference>
<keyword evidence="2" id="KW-1185">Reference proteome</keyword>
<dbReference type="Proteomes" id="UP001501508">
    <property type="component" value="Unassembled WGS sequence"/>
</dbReference>
<organism evidence="1 2">
    <name type="scientific">Ravibacter arvi</name>
    <dbReference type="NCBI Taxonomy" id="2051041"/>
    <lineage>
        <taxon>Bacteria</taxon>
        <taxon>Pseudomonadati</taxon>
        <taxon>Bacteroidota</taxon>
        <taxon>Cytophagia</taxon>
        <taxon>Cytophagales</taxon>
        <taxon>Spirosomataceae</taxon>
        <taxon>Ravibacter</taxon>
    </lineage>
</organism>
<evidence type="ECO:0000313" key="1">
    <source>
        <dbReference type="EMBL" id="GAA4446792.1"/>
    </source>
</evidence>
<reference evidence="2" key="1">
    <citation type="journal article" date="2019" name="Int. J. Syst. Evol. Microbiol.">
        <title>The Global Catalogue of Microorganisms (GCM) 10K type strain sequencing project: providing services to taxonomists for standard genome sequencing and annotation.</title>
        <authorList>
            <consortium name="The Broad Institute Genomics Platform"/>
            <consortium name="The Broad Institute Genome Sequencing Center for Infectious Disease"/>
            <person name="Wu L."/>
            <person name="Ma J."/>
        </authorList>
    </citation>
    <scope>NUCLEOTIDE SEQUENCE [LARGE SCALE GENOMIC DNA]</scope>
    <source>
        <strain evidence="2">JCM 31920</strain>
    </source>
</reference>
<evidence type="ECO:0000313" key="2">
    <source>
        <dbReference type="Proteomes" id="UP001501508"/>
    </source>
</evidence>
<comment type="caution">
    <text evidence="1">The sequence shown here is derived from an EMBL/GenBank/DDBJ whole genome shotgun (WGS) entry which is preliminary data.</text>
</comment>
<evidence type="ECO:0008006" key="3">
    <source>
        <dbReference type="Google" id="ProtNLM"/>
    </source>
</evidence>
<dbReference type="SUPFAM" id="SSF160574">
    <property type="entry name" value="BT0923-like"/>
    <property type="match status" value="1"/>
</dbReference>
<sequence>MLMEKSNGITTIVESASTFSNLTNYIMKKLMMSMAVALVASVSMANASAISTSSPFAKVVNQEKVEIKPEELPDPVKAALAAEPYNAWQVQKAFQVPGENGANTYEVALVKGEETSTAKFDKDGKVIE</sequence>